<dbReference type="Pfam" id="PF09982">
    <property type="entry name" value="LpxR"/>
    <property type="match status" value="1"/>
</dbReference>
<evidence type="ECO:0000313" key="1">
    <source>
        <dbReference type="EMBL" id="PQB06482.1"/>
    </source>
</evidence>
<reference evidence="1 2" key="1">
    <citation type="submission" date="2016-11" db="EMBL/GenBank/DDBJ databases">
        <title>Trade-off between light-utilization and light-protection in marine flavobacteria.</title>
        <authorList>
            <person name="Kumagai Y."/>
        </authorList>
    </citation>
    <scope>NUCLEOTIDE SEQUENCE [LARGE SCALE GENOMIC DNA]</scope>
    <source>
        <strain evidence="1 2">ATCC 700397</strain>
    </source>
</reference>
<evidence type="ECO:0000313" key="2">
    <source>
        <dbReference type="Proteomes" id="UP000239522"/>
    </source>
</evidence>
<proteinExistence type="predicted"/>
<sequence length="316" mass="36800">MKYSLSFYFLFFSFYILSQEKFSKEISFTSDNDLYVSSQKDRYYTNGTFLSYRYLSQIKKENQEKRIFEWKIGHEMYTPYKAIVQNINDHDRPFASYLFGSFGVHRVYKNHKILNTSIQIGVVGSNAFGKELQDFIHDIYGFKKAIGWEYQIKNAFGLNFNAEYFQFLVKDPSNYYDISWINTAKLGTIYTNISSGFYARIGFKSLAKITNSIAFNTNLNNEKTNFNRAVESFLYIKPMVSYSLYDATLQGSFLNTTSPVTKELVPLIFHLEAGIKFTANSFNFGYAFNYSTNKSKELRTDNGNIYGTISIHYLLH</sequence>
<organism evidence="1 2">
    <name type="scientific">Polaribacter filamentus</name>
    <dbReference type="NCBI Taxonomy" id="53483"/>
    <lineage>
        <taxon>Bacteria</taxon>
        <taxon>Pseudomonadati</taxon>
        <taxon>Bacteroidota</taxon>
        <taxon>Flavobacteriia</taxon>
        <taxon>Flavobacteriales</taxon>
        <taxon>Flavobacteriaceae</taxon>
    </lineage>
</organism>
<dbReference type="OrthoDB" id="622552at2"/>
<keyword evidence="2" id="KW-1185">Reference proteome</keyword>
<dbReference type="Gene3D" id="2.40.128.140">
    <property type="entry name" value="Outer membrane protein"/>
    <property type="match status" value="1"/>
</dbReference>
<gene>
    <name evidence="1" type="ORF">BST83_04340</name>
</gene>
<dbReference type="InterPro" id="IPR018707">
    <property type="entry name" value="LpxR"/>
</dbReference>
<comment type="caution">
    <text evidence="1">The sequence shown here is derived from an EMBL/GenBank/DDBJ whole genome shotgun (WGS) entry which is preliminary data.</text>
</comment>
<protein>
    <recommendedName>
        <fullName evidence="3">Lipid A deacylase LpxR family protein</fullName>
    </recommendedName>
</protein>
<dbReference type="Proteomes" id="UP000239522">
    <property type="component" value="Unassembled WGS sequence"/>
</dbReference>
<accession>A0A2S7KV08</accession>
<evidence type="ECO:0008006" key="3">
    <source>
        <dbReference type="Google" id="ProtNLM"/>
    </source>
</evidence>
<dbReference type="AlphaFoldDB" id="A0A2S7KV08"/>
<dbReference type="RefSeq" id="WP_104808735.1">
    <property type="nucleotide sequence ID" value="NZ_MQUA01000013.1"/>
</dbReference>
<dbReference type="EMBL" id="MQUA01000013">
    <property type="protein sequence ID" value="PQB06482.1"/>
    <property type="molecule type" value="Genomic_DNA"/>
</dbReference>
<name>A0A2S7KV08_9FLAO</name>
<dbReference type="InterPro" id="IPR037107">
    <property type="entry name" value="Put_OMP_sf"/>
</dbReference>